<evidence type="ECO:0000256" key="9">
    <source>
        <dbReference type="ARBA" id="ARBA00022840"/>
    </source>
</evidence>
<dbReference type="Gene3D" id="1.10.510.10">
    <property type="entry name" value="Transferase(Phosphotransferase) domain 1"/>
    <property type="match status" value="1"/>
</dbReference>
<keyword evidence="8" id="KW-0418">Kinase</keyword>
<dbReference type="PROSITE" id="PS00108">
    <property type="entry name" value="PROTEIN_KINASE_ST"/>
    <property type="match status" value="1"/>
</dbReference>
<dbReference type="PROSITE" id="PS00107">
    <property type="entry name" value="PROTEIN_KINASE_ATP"/>
    <property type="match status" value="1"/>
</dbReference>
<evidence type="ECO:0000256" key="15">
    <source>
        <dbReference type="PROSITE-ProRule" id="PRU10141"/>
    </source>
</evidence>
<proteinExistence type="inferred from homology"/>
<evidence type="ECO:0000256" key="1">
    <source>
        <dbReference type="ARBA" id="ARBA00004123"/>
    </source>
</evidence>
<evidence type="ECO:0000256" key="14">
    <source>
        <dbReference type="ARBA" id="ARBA00049280"/>
    </source>
</evidence>
<keyword evidence="5 16" id="KW-0723">Serine/threonine-protein kinase</keyword>
<dbReference type="InterPro" id="IPR011009">
    <property type="entry name" value="Kinase-like_dom_sf"/>
</dbReference>
<dbReference type="InterPro" id="IPR050108">
    <property type="entry name" value="CDK"/>
</dbReference>
<evidence type="ECO:0000256" key="4">
    <source>
        <dbReference type="ARBA" id="ARBA00012425"/>
    </source>
</evidence>
<name>A0A642UUQ7_9ASCO</name>
<evidence type="ECO:0000256" key="7">
    <source>
        <dbReference type="ARBA" id="ARBA00022741"/>
    </source>
</evidence>
<comment type="catalytic activity">
    <reaction evidence="14">
        <text>[DNA-directed RNA polymerase] + ATP = phospho-[DNA-directed RNA polymerase] + ADP + H(+)</text>
        <dbReference type="Rhea" id="RHEA:10216"/>
        <dbReference type="Rhea" id="RHEA-COMP:11321"/>
        <dbReference type="Rhea" id="RHEA-COMP:11322"/>
        <dbReference type="ChEBI" id="CHEBI:15378"/>
        <dbReference type="ChEBI" id="CHEBI:30616"/>
        <dbReference type="ChEBI" id="CHEBI:43176"/>
        <dbReference type="ChEBI" id="CHEBI:68546"/>
        <dbReference type="ChEBI" id="CHEBI:456216"/>
        <dbReference type="EC" id="2.7.11.23"/>
    </reaction>
</comment>
<evidence type="ECO:0000313" key="19">
    <source>
        <dbReference type="EMBL" id="KAA8905864.1"/>
    </source>
</evidence>
<dbReference type="AlphaFoldDB" id="A0A642UUQ7"/>
<evidence type="ECO:0000256" key="12">
    <source>
        <dbReference type="ARBA" id="ARBA00047811"/>
    </source>
</evidence>
<feature type="domain" description="Protein kinase" evidence="18">
    <location>
        <begin position="25"/>
        <end position="322"/>
    </location>
</feature>
<comment type="caution">
    <text evidence="19">The sequence shown here is derived from an EMBL/GenBank/DDBJ whole genome shotgun (WGS) entry which is preliminary data.</text>
</comment>
<dbReference type="GO" id="GO:0005524">
    <property type="term" value="F:ATP binding"/>
    <property type="evidence" value="ECO:0007669"/>
    <property type="project" value="UniProtKB-UniRule"/>
</dbReference>
<reference evidence="19" key="1">
    <citation type="journal article" date="2019" name="G3 (Bethesda)">
        <title>Genome Assemblies of Two Rare Opportunistic Yeast Pathogens: Diutina rugosa (syn. Candida rugosa) and Trichomonascus ciferrii (syn. Candida ciferrii).</title>
        <authorList>
            <person name="Mixao V."/>
            <person name="Saus E."/>
            <person name="Hansen A.P."/>
            <person name="Lass-Florl C."/>
            <person name="Gabaldon T."/>
        </authorList>
    </citation>
    <scope>NUCLEOTIDE SEQUENCE</scope>
    <source>
        <strain evidence="19">CBS 4856</strain>
    </source>
</reference>
<dbReference type="Gene3D" id="3.30.200.20">
    <property type="entry name" value="Phosphorylase Kinase, domain 1"/>
    <property type="match status" value="1"/>
</dbReference>
<evidence type="ECO:0000256" key="10">
    <source>
        <dbReference type="ARBA" id="ARBA00023242"/>
    </source>
</evidence>
<dbReference type="GO" id="GO:0004693">
    <property type="term" value="F:cyclin-dependent protein serine/threonine kinase activity"/>
    <property type="evidence" value="ECO:0007669"/>
    <property type="project" value="UniProtKB-EC"/>
</dbReference>
<dbReference type="SUPFAM" id="SSF56112">
    <property type="entry name" value="Protein kinase-like (PK-like)"/>
    <property type="match status" value="1"/>
</dbReference>
<dbReference type="EC" id="2.7.11.22" evidence="4"/>
<comment type="catalytic activity">
    <reaction evidence="12">
        <text>L-threonyl-[protein] + ATP = O-phospho-L-threonyl-[protein] + ADP + H(+)</text>
        <dbReference type="Rhea" id="RHEA:46608"/>
        <dbReference type="Rhea" id="RHEA-COMP:11060"/>
        <dbReference type="Rhea" id="RHEA-COMP:11605"/>
        <dbReference type="ChEBI" id="CHEBI:15378"/>
        <dbReference type="ChEBI" id="CHEBI:30013"/>
        <dbReference type="ChEBI" id="CHEBI:30616"/>
        <dbReference type="ChEBI" id="CHEBI:61977"/>
        <dbReference type="ChEBI" id="CHEBI:456216"/>
        <dbReference type="EC" id="2.7.11.22"/>
    </reaction>
</comment>
<feature type="compositionally biased region" description="Basic and acidic residues" evidence="17">
    <location>
        <begin position="461"/>
        <end position="470"/>
    </location>
</feature>
<keyword evidence="10" id="KW-0539">Nucleus</keyword>
<protein>
    <recommendedName>
        <fullName evidence="11">Serine/threonine-protein kinase BUR1</fullName>
        <ecNumber evidence="4">2.7.11.22</ecNumber>
        <ecNumber evidence="3">2.7.11.23</ecNumber>
    </recommendedName>
</protein>
<feature type="region of interest" description="Disordered" evidence="17">
    <location>
        <begin position="341"/>
        <end position="494"/>
    </location>
</feature>
<feature type="binding site" evidence="15">
    <location>
        <position position="54"/>
    </location>
    <ligand>
        <name>ATP</name>
        <dbReference type="ChEBI" id="CHEBI:30616"/>
    </ligand>
</feature>
<feature type="compositionally biased region" description="Pro residues" evidence="17">
    <location>
        <begin position="421"/>
        <end position="441"/>
    </location>
</feature>
<dbReference type="PANTHER" id="PTHR24056">
    <property type="entry name" value="CELL DIVISION PROTEIN KINASE"/>
    <property type="match status" value="1"/>
</dbReference>
<dbReference type="SMART" id="SM00220">
    <property type="entry name" value="S_TKc"/>
    <property type="match status" value="1"/>
</dbReference>
<dbReference type="OrthoDB" id="28397at2759"/>
<evidence type="ECO:0000256" key="3">
    <source>
        <dbReference type="ARBA" id="ARBA00012409"/>
    </source>
</evidence>
<dbReference type="PANTHER" id="PTHR24056:SF233">
    <property type="entry name" value="CYCLIN-DEPENDENT KINASE 9"/>
    <property type="match status" value="1"/>
</dbReference>
<gene>
    <name evidence="19" type="ORF">TRICI_005224</name>
</gene>
<accession>A0A642UUQ7</accession>
<evidence type="ECO:0000256" key="16">
    <source>
        <dbReference type="RuleBase" id="RU000304"/>
    </source>
</evidence>
<dbReference type="GO" id="GO:0008353">
    <property type="term" value="F:RNA polymerase II CTD heptapeptide repeat kinase activity"/>
    <property type="evidence" value="ECO:0007669"/>
    <property type="project" value="UniProtKB-EC"/>
</dbReference>
<evidence type="ECO:0000259" key="18">
    <source>
        <dbReference type="PROSITE" id="PS50011"/>
    </source>
</evidence>
<evidence type="ECO:0000256" key="5">
    <source>
        <dbReference type="ARBA" id="ARBA00022527"/>
    </source>
</evidence>
<evidence type="ECO:0000256" key="8">
    <source>
        <dbReference type="ARBA" id="ARBA00022777"/>
    </source>
</evidence>
<comment type="catalytic activity">
    <reaction evidence="13">
        <text>L-seryl-[protein] + ATP = O-phospho-L-seryl-[protein] + ADP + H(+)</text>
        <dbReference type="Rhea" id="RHEA:17989"/>
        <dbReference type="Rhea" id="RHEA-COMP:9863"/>
        <dbReference type="Rhea" id="RHEA-COMP:11604"/>
        <dbReference type="ChEBI" id="CHEBI:15378"/>
        <dbReference type="ChEBI" id="CHEBI:29999"/>
        <dbReference type="ChEBI" id="CHEBI:30616"/>
        <dbReference type="ChEBI" id="CHEBI:83421"/>
        <dbReference type="ChEBI" id="CHEBI:456216"/>
        <dbReference type="EC" id="2.7.11.22"/>
    </reaction>
</comment>
<feature type="compositionally biased region" description="Basic residues" evidence="17">
    <location>
        <begin position="388"/>
        <end position="410"/>
    </location>
</feature>
<dbReference type="InterPro" id="IPR000719">
    <property type="entry name" value="Prot_kinase_dom"/>
</dbReference>
<keyword evidence="7 15" id="KW-0547">Nucleotide-binding</keyword>
<feature type="compositionally biased region" description="Low complexity" evidence="17">
    <location>
        <begin position="356"/>
        <end position="376"/>
    </location>
</feature>
<dbReference type="InterPro" id="IPR017441">
    <property type="entry name" value="Protein_kinase_ATP_BS"/>
</dbReference>
<keyword evidence="6" id="KW-0808">Transferase</keyword>
<dbReference type="InterPro" id="IPR008271">
    <property type="entry name" value="Ser/Thr_kinase_AS"/>
</dbReference>
<dbReference type="EMBL" id="SWFS01000406">
    <property type="protein sequence ID" value="KAA8905864.1"/>
    <property type="molecule type" value="Genomic_DNA"/>
</dbReference>
<dbReference type="PROSITE" id="PS50011">
    <property type="entry name" value="PROTEIN_KINASE_DOM"/>
    <property type="match status" value="1"/>
</dbReference>
<dbReference type="EC" id="2.7.11.23" evidence="3"/>
<evidence type="ECO:0000256" key="17">
    <source>
        <dbReference type="SAM" id="MobiDB-lite"/>
    </source>
</evidence>
<dbReference type="FunFam" id="3.30.200.20:FF:000124">
    <property type="entry name" value="Cyclin-dependent kinase 4"/>
    <property type="match status" value="1"/>
</dbReference>
<evidence type="ECO:0000256" key="13">
    <source>
        <dbReference type="ARBA" id="ARBA00048367"/>
    </source>
</evidence>
<dbReference type="GO" id="GO:0005634">
    <property type="term" value="C:nucleus"/>
    <property type="evidence" value="ECO:0007669"/>
    <property type="project" value="UniProtKB-SubCell"/>
</dbReference>
<comment type="similarity">
    <text evidence="2">Belongs to the protein kinase superfamily. CMGC Ser/Thr protein kinase family. CDC2/CDKX subfamily.</text>
</comment>
<dbReference type="VEuPathDB" id="FungiDB:TRICI_005224"/>
<organism evidence="19 20">
    <name type="scientific">Trichomonascus ciferrii</name>
    <dbReference type="NCBI Taxonomy" id="44093"/>
    <lineage>
        <taxon>Eukaryota</taxon>
        <taxon>Fungi</taxon>
        <taxon>Dikarya</taxon>
        <taxon>Ascomycota</taxon>
        <taxon>Saccharomycotina</taxon>
        <taxon>Dipodascomycetes</taxon>
        <taxon>Dipodascales</taxon>
        <taxon>Trichomonascaceae</taxon>
        <taxon>Trichomonascus</taxon>
        <taxon>Trichomonascus ciferrii complex</taxon>
    </lineage>
</organism>
<keyword evidence="9 15" id="KW-0067">ATP-binding</keyword>
<dbReference type="FunFam" id="1.10.510.10:FF:000415">
    <property type="entry name" value="CMGC/CDK/CRK7 protein kinase, variant"/>
    <property type="match status" value="1"/>
</dbReference>
<evidence type="ECO:0000313" key="20">
    <source>
        <dbReference type="Proteomes" id="UP000761534"/>
    </source>
</evidence>
<keyword evidence="20" id="KW-1185">Reference proteome</keyword>
<sequence>MAAAATTTRMVNREFYGCSKADDAYEQLEKLGEGTFGEVHKARHRPSGCVVALKKILLHNEKEGFPVTALREIKILKDLDHSNVIPLVDMSIERADRKSRCSVYMVTPYMDHDLSGLLQNSSVTLALAHIKCYMKQLLEGINYIHQQGYLHRDIKTANILIDNFGIVKLADFGLARKYLGERPTKQSAGPALHAYTALVVTRWYRPPELVLGESRYTSAIDMWGIGCVFGEMFKRNPILQGESDVDQGHRIFRLVGSPTEESMPGFSQLPGAREFVGSYPRQLESVFGNKMDKYALSLLSGLLDLNPLRRLTAIGALEHPFFEADPRPAQPHELPRYSASHEMTTRKRKENIPHAPNVNPSQHPQNQPPSSQQYQQFASAGYVPRNNNYHHHHHSRNHHHRRHNNNRRRGGGGGGGGLPPYRHPQPLPAPPYRKGPPPEPPYRSGGGGRGVPHPPPARQPYDYDRQDTRPPYRRRPNEGLNYDDDTNVVKRRRQ</sequence>
<comment type="subcellular location">
    <subcellularLocation>
        <location evidence="1">Nucleus</location>
    </subcellularLocation>
</comment>
<evidence type="ECO:0000256" key="2">
    <source>
        <dbReference type="ARBA" id="ARBA00006485"/>
    </source>
</evidence>
<evidence type="ECO:0000256" key="6">
    <source>
        <dbReference type="ARBA" id="ARBA00022679"/>
    </source>
</evidence>
<dbReference type="Pfam" id="PF00069">
    <property type="entry name" value="Pkinase"/>
    <property type="match status" value="1"/>
</dbReference>
<evidence type="ECO:0000256" key="11">
    <source>
        <dbReference type="ARBA" id="ARBA00041018"/>
    </source>
</evidence>
<dbReference type="Proteomes" id="UP000761534">
    <property type="component" value="Unassembled WGS sequence"/>
</dbReference>